<reference evidence="1" key="2">
    <citation type="journal article" date="2015" name="Data Brief">
        <title>Shoot transcriptome of the giant reed, Arundo donax.</title>
        <authorList>
            <person name="Barrero R.A."/>
            <person name="Guerrero F.D."/>
            <person name="Moolhuijzen P."/>
            <person name="Goolsby J.A."/>
            <person name="Tidwell J."/>
            <person name="Bellgard S.E."/>
            <person name="Bellgard M.I."/>
        </authorList>
    </citation>
    <scope>NUCLEOTIDE SEQUENCE</scope>
    <source>
        <tissue evidence="1">Shoot tissue taken approximately 20 cm above the soil surface</tissue>
    </source>
</reference>
<name>A0A0A9G629_ARUDO</name>
<sequence>MAVMDQNVETQQILSNLLNIPLCIAEISCRSRRKKRSL</sequence>
<organism evidence="1">
    <name type="scientific">Arundo donax</name>
    <name type="common">Giant reed</name>
    <name type="synonym">Donax arundinaceus</name>
    <dbReference type="NCBI Taxonomy" id="35708"/>
    <lineage>
        <taxon>Eukaryota</taxon>
        <taxon>Viridiplantae</taxon>
        <taxon>Streptophyta</taxon>
        <taxon>Embryophyta</taxon>
        <taxon>Tracheophyta</taxon>
        <taxon>Spermatophyta</taxon>
        <taxon>Magnoliopsida</taxon>
        <taxon>Liliopsida</taxon>
        <taxon>Poales</taxon>
        <taxon>Poaceae</taxon>
        <taxon>PACMAD clade</taxon>
        <taxon>Arundinoideae</taxon>
        <taxon>Arundineae</taxon>
        <taxon>Arundo</taxon>
    </lineage>
</organism>
<evidence type="ECO:0000313" key="1">
    <source>
        <dbReference type="EMBL" id="JAE18934.1"/>
    </source>
</evidence>
<dbReference type="EMBL" id="GBRH01178962">
    <property type="protein sequence ID" value="JAE18934.1"/>
    <property type="molecule type" value="Transcribed_RNA"/>
</dbReference>
<reference evidence="1" key="1">
    <citation type="submission" date="2014-09" db="EMBL/GenBank/DDBJ databases">
        <authorList>
            <person name="Magalhaes I.L.F."/>
            <person name="Oliveira U."/>
            <person name="Santos F.R."/>
            <person name="Vidigal T.H.D.A."/>
            <person name="Brescovit A.D."/>
            <person name="Santos A.J."/>
        </authorList>
    </citation>
    <scope>NUCLEOTIDE SEQUENCE</scope>
    <source>
        <tissue evidence="1">Shoot tissue taken approximately 20 cm above the soil surface</tissue>
    </source>
</reference>
<dbReference type="AlphaFoldDB" id="A0A0A9G629"/>
<proteinExistence type="predicted"/>
<accession>A0A0A9G629</accession>
<protein>
    <submittedName>
        <fullName evidence="1">Uncharacterized protein</fullName>
    </submittedName>
</protein>